<reference evidence="7 8" key="1">
    <citation type="submission" date="2023-07" db="EMBL/GenBank/DDBJ databases">
        <title>Sequencing the genomes of 1000 actinobacteria strains.</title>
        <authorList>
            <person name="Klenk H.-P."/>
        </authorList>
    </citation>
    <scope>NUCLEOTIDE SEQUENCE [LARGE SCALE GENOMIC DNA]</scope>
    <source>
        <strain evidence="7 8">DSM 44709</strain>
    </source>
</reference>
<evidence type="ECO:0000256" key="6">
    <source>
        <dbReference type="SAM" id="Phobius"/>
    </source>
</evidence>
<organism evidence="7 8">
    <name type="scientific">Catenuloplanes indicus</name>
    <dbReference type="NCBI Taxonomy" id="137267"/>
    <lineage>
        <taxon>Bacteria</taxon>
        <taxon>Bacillati</taxon>
        <taxon>Actinomycetota</taxon>
        <taxon>Actinomycetes</taxon>
        <taxon>Micromonosporales</taxon>
        <taxon>Micromonosporaceae</taxon>
        <taxon>Catenuloplanes</taxon>
    </lineage>
</organism>
<feature type="transmembrane region" description="Helical" evidence="6">
    <location>
        <begin position="222"/>
        <end position="239"/>
    </location>
</feature>
<dbReference type="PANTHER" id="PTHR43370:SF1">
    <property type="entry name" value="GUANOSINE ABC TRANSPORTER PERMEASE PROTEIN NUPQ"/>
    <property type="match status" value="1"/>
</dbReference>
<feature type="transmembrane region" description="Helical" evidence="6">
    <location>
        <begin position="49"/>
        <end position="80"/>
    </location>
</feature>
<evidence type="ECO:0000256" key="4">
    <source>
        <dbReference type="ARBA" id="ARBA00022989"/>
    </source>
</evidence>
<dbReference type="InterPro" id="IPR001851">
    <property type="entry name" value="ABC_transp_permease"/>
</dbReference>
<dbReference type="Proteomes" id="UP001240236">
    <property type="component" value="Unassembled WGS sequence"/>
</dbReference>
<feature type="transmembrane region" description="Helical" evidence="6">
    <location>
        <begin position="246"/>
        <end position="264"/>
    </location>
</feature>
<feature type="transmembrane region" description="Helical" evidence="6">
    <location>
        <begin position="193"/>
        <end position="210"/>
    </location>
</feature>
<evidence type="ECO:0000313" key="8">
    <source>
        <dbReference type="Proteomes" id="UP001240236"/>
    </source>
</evidence>
<evidence type="ECO:0000256" key="3">
    <source>
        <dbReference type="ARBA" id="ARBA00022692"/>
    </source>
</evidence>
<feature type="transmembrane region" description="Helical" evidence="6">
    <location>
        <begin position="270"/>
        <end position="288"/>
    </location>
</feature>
<keyword evidence="3 6" id="KW-0812">Transmembrane</keyword>
<feature type="transmembrane region" description="Helical" evidence="6">
    <location>
        <begin position="92"/>
        <end position="111"/>
    </location>
</feature>
<dbReference type="Pfam" id="PF02653">
    <property type="entry name" value="BPD_transp_2"/>
    <property type="match status" value="1"/>
</dbReference>
<proteinExistence type="predicted"/>
<keyword evidence="2" id="KW-1003">Cell membrane</keyword>
<comment type="caution">
    <text evidence="7">The sequence shown here is derived from an EMBL/GenBank/DDBJ whole genome shotgun (WGS) entry which is preliminary data.</text>
</comment>
<accession>A0AAE3VTX1</accession>
<dbReference type="RefSeq" id="WP_307234345.1">
    <property type="nucleotide sequence ID" value="NZ_JAUSUZ010000001.1"/>
</dbReference>
<dbReference type="EMBL" id="JAUSUZ010000001">
    <property type="protein sequence ID" value="MDQ0363594.1"/>
    <property type="molecule type" value="Genomic_DNA"/>
</dbReference>
<name>A0AAE3VTX1_9ACTN</name>
<sequence length="304" mass="31998">MSSIAANLETILSSGIRLAAPLAFAACGEYVAERAGTLNVSVEAMMLGAAFGAIAVAGLTGSATAGLLAGVPLGTVVGLAHGTLAHRWHINTFVAGLVLNALVLGLTSYLLTVGELGRHQVAQVSVPVLRDLPVLGTPLFTERWPVYLLLPLLPLTWWLVERSRWGLELRAAGENPQAADMTGIRVNLRRRQALLWCGALAGLGGAYLAVGEVGSFNQNMTAGRGYLVIAAVIFGGWRLGRTLAGCALFGLADALRLALPALGYTVNSQLLISAPYLLALLAMLLFTTRQRRPAALAQPFRRPS</sequence>
<evidence type="ECO:0000256" key="1">
    <source>
        <dbReference type="ARBA" id="ARBA00004651"/>
    </source>
</evidence>
<gene>
    <name evidence="7" type="ORF">J2S42_000263</name>
</gene>
<protein>
    <submittedName>
        <fullName evidence="7">Simple sugar transport system permease protein</fullName>
    </submittedName>
</protein>
<keyword evidence="7" id="KW-0813">Transport</keyword>
<dbReference type="GO" id="GO:0005886">
    <property type="term" value="C:plasma membrane"/>
    <property type="evidence" value="ECO:0007669"/>
    <property type="project" value="UniProtKB-SubCell"/>
</dbReference>
<comment type="subcellular location">
    <subcellularLocation>
        <location evidence="1">Cell membrane</location>
        <topology evidence="1">Multi-pass membrane protein</topology>
    </subcellularLocation>
</comment>
<dbReference type="AlphaFoldDB" id="A0AAE3VTX1"/>
<keyword evidence="7" id="KW-0762">Sugar transport</keyword>
<keyword evidence="5 6" id="KW-0472">Membrane</keyword>
<evidence type="ECO:0000256" key="2">
    <source>
        <dbReference type="ARBA" id="ARBA00022475"/>
    </source>
</evidence>
<evidence type="ECO:0000313" key="7">
    <source>
        <dbReference type="EMBL" id="MDQ0363594.1"/>
    </source>
</evidence>
<evidence type="ECO:0000256" key="5">
    <source>
        <dbReference type="ARBA" id="ARBA00023136"/>
    </source>
</evidence>
<keyword evidence="4 6" id="KW-1133">Transmembrane helix</keyword>
<dbReference type="PANTHER" id="PTHR43370">
    <property type="entry name" value="SUGAR ABC TRANSPORTER INTEGRAL MEMBRANE PROTEIN-RELATED"/>
    <property type="match status" value="1"/>
</dbReference>
<dbReference type="GO" id="GO:0022857">
    <property type="term" value="F:transmembrane transporter activity"/>
    <property type="evidence" value="ECO:0007669"/>
    <property type="project" value="InterPro"/>
</dbReference>
<dbReference type="CDD" id="cd06580">
    <property type="entry name" value="TM_PBP1_transp_TpRbsC_like"/>
    <property type="match status" value="1"/>
</dbReference>
<keyword evidence="8" id="KW-1185">Reference proteome</keyword>